<feature type="transmembrane region" description="Helical" evidence="1">
    <location>
        <begin position="17"/>
        <end position="39"/>
    </location>
</feature>
<feature type="transmembrane region" description="Helical" evidence="1">
    <location>
        <begin position="136"/>
        <end position="159"/>
    </location>
</feature>
<evidence type="ECO:0000259" key="2">
    <source>
        <dbReference type="Pfam" id="PF09335"/>
    </source>
</evidence>
<keyword evidence="1" id="KW-1133">Transmembrane helix</keyword>
<dbReference type="InterPro" id="IPR032816">
    <property type="entry name" value="VTT_dom"/>
</dbReference>
<keyword evidence="1" id="KW-0812">Transmembrane</keyword>
<name>V5WLI9_9SPIO</name>
<dbReference type="eggNOG" id="COG1238">
    <property type="taxonomic scope" value="Bacteria"/>
</dbReference>
<dbReference type="HOGENOM" id="CLU_104634_0_0_12"/>
<feature type="transmembrane region" description="Helical" evidence="1">
    <location>
        <begin position="90"/>
        <end position="109"/>
    </location>
</feature>
<dbReference type="EMBL" id="CP006939">
    <property type="protein sequence ID" value="AHC16802.1"/>
    <property type="molecule type" value="Genomic_DNA"/>
</dbReference>
<evidence type="ECO:0000313" key="3">
    <source>
        <dbReference type="EMBL" id="AHC16802.1"/>
    </source>
</evidence>
<organism evidence="3 4">
    <name type="scientific">Salinispira pacifica</name>
    <dbReference type="NCBI Taxonomy" id="1307761"/>
    <lineage>
        <taxon>Bacteria</taxon>
        <taxon>Pseudomonadati</taxon>
        <taxon>Spirochaetota</taxon>
        <taxon>Spirochaetia</taxon>
        <taxon>Spirochaetales</taxon>
        <taxon>Spirochaetaceae</taxon>
        <taxon>Salinispira</taxon>
    </lineage>
</organism>
<dbReference type="STRING" id="1307761.L21SP2_3466"/>
<protein>
    <recommendedName>
        <fullName evidence="2">VTT domain-containing protein</fullName>
    </recommendedName>
</protein>
<keyword evidence="4" id="KW-1185">Reference proteome</keyword>
<feature type="domain" description="VTT" evidence="2">
    <location>
        <begin position="83"/>
        <end position="186"/>
    </location>
</feature>
<keyword evidence="1" id="KW-0472">Membrane</keyword>
<sequence length="194" mass="21810">MKSDNKSLNKNKSLRRVLLETAAFFTLVFMVYILLWIFFQEELQKLSLWSIEHLGLAGVAVFVYAVDTFIVPATADLVFPLTTTWPPVPLLLTMSAASILGGMSGFFLARALSHISWIQDAVSYYREHGERLIRRYGLWAIVLAGLTPLPYSTISWIGGMLKLPAAGYLLASLSRIPRFFLYYAIIESGRLLIS</sequence>
<gene>
    <name evidence="3" type="ORF">L21SP2_3466</name>
</gene>
<evidence type="ECO:0000313" key="4">
    <source>
        <dbReference type="Proteomes" id="UP000018680"/>
    </source>
</evidence>
<accession>V5WLI9</accession>
<reference evidence="3 4" key="1">
    <citation type="journal article" date="2015" name="Stand. Genomic Sci.">
        <title>Complete genome sequence and description of Salinispira pacifica gen. nov., sp. nov., a novel spirochaete isolated form a hypersaline microbial mat.</title>
        <authorList>
            <person name="Ben Hania W."/>
            <person name="Joseph M."/>
            <person name="Schumann P."/>
            <person name="Bunk B."/>
            <person name="Fiebig A."/>
            <person name="Sproer C."/>
            <person name="Klenk H.P."/>
            <person name="Fardeau M.L."/>
            <person name="Spring S."/>
        </authorList>
    </citation>
    <scope>NUCLEOTIDE SEQUENCE [LARGE SCALE GENOMIC DNA]</scope>
    <source>
        <strain evidence="3 4">L21-RPul-D2</strain>
    </source>
</reference>
<dbReference type="AlphaFoldDB" id="V5WLI9"/>
<dbReference type="RefSeq" id="WP_024269688.1">
    <property type="nucleotide sequence ID" value="NC_023035.1"/>
</dbReference>
<dbReference type="KEGG" id="slr:L21SP2_3466"/>
<proteinExistence type="predicted"/>
<dbReference type="Pfam" id="PF09335">
    <property type="entry name" value="VTT_dom"/>
    <property type="match status" value="1"/>
</dbReference>
<evidence type="ECO:0000256" key="1">
    <source>
        <dbReference type="SAM" id="Phobius"/>
    </source>
</evidence>
<dbReference type="Proteomes" id="UP000018680">
    <property type="component" value="Chromosome"/>
</dbReference>